<name>A0ABQ0Q940_9PROT</name>
<comment type="caution">
    <text evidence="1">The sequence shown here is derived from an EMBL/GenBank/DDBJ whole genome shotgun (WGS) entry which is preliminary data.</text>
</comment>
<dbReference type="RefSeq" id="WP_099181505.1">
    <property type="nucleotide sequence ID" value="NZ_BAQW01000004.1"/>
</dbReference>
<organism evidence="1 2">
    <name type="scientific">Gluconobacter frateurii NRIC 0228</name>
    <dbReference type="NCBI Taxonomy" id="1307946"/>
    <lineage>
        <taxon>Bacteria</taxon>
        <taxon>Pseudomonadati</taxon>
        <taxon>Pseudomonadota</taxon>
        <taxon>Alphaproteobacteria</taxon>
        <taxon>Acetobacterales</taxon>
        <taxon>Acetobacteraceae</taxon>
        <taxon>Gluconobacter</taxon>
    </lineage>
</organism>
<accession>A0ABQ0Q940</accession>
<dbReference type="EMBL" id="BAQW01000004">
    <property type="protein sequence ID" value="GBR09512.1"/>
    <property type="molecule type" value="Genomic_DNA"/>
</dbReference>
<protein>
    <recommendedName>
        <fullName evidence="3">Phage protein</fullName>
    </recommendedName>
</protein>
<evidence type="ECO:0008006" key="3">
    <source>
        <dbReference type="Google" id="ProtNLM"/>
    </source>
</evidence>
<sequence length="130" mass="13543">MSKLAVKTALSVAADPVLPKLPNGCTWQDDGTVLMPLTRVVSLKGSTSEGENTVTVSELVFRELDAGDIIDSSNLPKAGSRTLFLLGASTGHSGPAGEKVLRKLSARDYIRATGVINVFTDDGPKVGTSS</sequence>
<evidence type="ECO:0000313" key="1">
    <source>
        <dbReference type="EMBL" id="GBR09512.1"/>
    </source>
</evidence>
<gene>
    <name evidence="1" type="ORF">AA0228_0700</name>
</gene>
<keyword evidence="2" id="KW-1185">Reference proteome</keyword>
<proteinExistence type="predicted"/>
<dbReference type="Proteomes" id="UP001061070">
    <property type="component" value="Unassembled WGS sequence"/>
</dbReference>
<evidence type="ECO:0000313" key="2">
    <source>
        <dbReference type="Proteomes" id="UP001061070"/>
    </source>
</evidence>
<reference evidence="1" key="1">
    <citation type="submission" date="2013-04" db="EMBL/GenBank/DDBJ databases">
        <title>The genome sequencing project of 58 acetic acid bacteria.</title>
        <authorList>
            <person name="Okamoto-Kainuma A."/>
            <person name="Ishikawa M."/>
            <person name="Umino S."/>
            <person name="Koizumi Y."/>
            <person name="Shiwa Y."/>
            <person name="Yoshikawa H."/>
            <person name="Matsutani M."/>
            <person name="Matsushita K."/>
        </authorList>
    </citation>
    <scope>NUCLEOTIDE SEQUENCE</scope>
    <source>
        <strain evidence="1">NRIC 0228</strain>
    </source>
</reference>